<dbReference type="SUPFAM" id="SSF51556">
    <property type="entry name" value="Metallo-dependent hydrolases"/>
    <property type="match status" value="1"/>
</dbReference>
<dbReference type="InterPro" id="IPR011059">
    <property type="entry name" value="Metal-dep_hydrolase_composite"/>
</dbReference>
<gene>
    <name evidence="2" type="ORF">SCFA_170007</name>
</gene>
<dbReference type="InterPro" id="IPR051781">
    <property type="entry name" value="Metallo-dep_Hydrolase"/>
</dbReference>
<dbReference type="EMBL" id="CAADRM010000078">
    <property type="protein sequence ID" value="VFU13284.1"/>
    <property type="molecule type" value="Genomic_DNA"/>
</dbReference>
<dbReference type="PANTHER" id="PTHR43135:SF3">
    <property type="entry name" value="ALPHA-D-RIBOSE 1-METHYLPHOSPHONATE 5-TRIPHOSPHATE DIPHOSPHATASE"/>
    <property type="match status" value="1"/>
</dbReference>
<dbReference type="InterPro" id="IPR023100">
    <property type="entry name" value="D-aminoacylase_insert_dom_sf"/>
</dbReference>
<organism evidence="2">
    <name type="scientific">anaerobic digester metagenome</name>
    <dbReference type="NCBI Taxonomy" id="1263854"/>
    <lineage>
        <taxon>unclassified sequences</taxon>
        <taxon>metagenomes</taxon>
        <taxon>ecological metagenomes</taxon>
    </lineage>
</organism>
<dbReference type="InterPro" id="IPR013108">
    <property type="entry name" value="Amidohydro_3"/>
</dbReference>
<dbReference type="InterPro" id="IPR032466">
    <property type="entry name" value="Metal_Hydrolase"/>
</dbReference>
<accession>A0A485LXC9</accession>
<dbReference type="Gene3D" id="3.20.20.140">
    <property type="entry name" value="Metal-dependent hydrolases"/>
    <property type="match status" value="1"/>
</dbReference>
<dbReference type="Pfam" id="PF07969">
    <property type="entry name" value="Amidohydro_3"/>
    <property type="match status" value="2"/>
</dbReference>
<dbReference type="PANTHER" id="PTHR43135">
    <property type="entry name" value="ALPHA-D-RIBOSE 1-METHYLPHOSPHONATE 5-TRIPHOSPHATE DIPHOSPHATASE"/>
    <property type="match status" value="1"/>
</dbReference>
<dbReference type="Gene3D" id="3.30.1490.130">
    <property type="entry name" value="D-aminoacylase. Domain 3"/>
    <property type="match status" value="1"/>
</dbReference>
<proteinExistence type="predicted"/>
<dbReference type="Gene3D" id="2.30.40.10">
    <property type="entry name" value="Urease, subunit C, domain 1"/>
    <property type="match status" value="1"/>
</dbReference>
<feature type="domain" description="Amidohydrolase 3" evidence="1">
    <location>
        <begin position="435"/>
        <end position="523"/>
    </location>
</feature>
<dbReference type="AlphaFoldDB" id="A0A485LXC9"/>
<evidence type="ECO:0000259" key="1">
    <source>
        <dbReference type="Pfam" id="PF07969"/>
    </source>
</evidence>
<protein>
    <submittedName>
        <fullName evidence="2">N-acyl-D-glutamate deacylase</fullName>
        <ecNumber evidence="2">3.5.1.82</ecNumber>
    </submittedName>
</protein>
<evidence type="ECO:0000313" key="2">
    <source>
        <dbReference type="EMBL" id="VFU13284.1"/>
    </source>
</evidence>
<keyword evidence="2" id="KW-0378">Hydrolase</keyword>
<dbReference type="SUPFAM" id="SSF51338">
    <property type="entry name" value="Composite domain of metallo-dependent hydrolases"/>
    <property type="match status" value="1"/>
</dbReference>
<sequence>MPTTLIQSGRIIDGTGRNSFDGHVLIRDDTIADVIPSGNAPPQADEVIDARGHAVCPGFIDMHSHADWLLPLHDHHNLLACLPEQGITTVVAGNCGFSPAPFNPATTPEFPAAMDLLLERPLDATWRTMGQFLDTLDQTGPVVNIAELVGHSTIRLACARTRRGVLIRKELAACLDSVRRSFDEGACGLSLGLGYDPGMYSPLEEIEAFCRVASEYGRPVTVHLKALSVLSPTYPLMTLKAHNLLALQEMIDIAEKTRVTLQLSHLVFVGRRSWGSSRKALKLIEDACSRGVDVMFDAFPYTCGNTTINVVLPFWFLARVPQAYRSRVSRMHLKAELEAGFALLGFTYRDFQIMDPAVPGMEDLAGLTMDEVAGRWGMPPFDAFLRLSEESRGSALMLFHTYSGEPGMQEVIERMLSHELCLFETDALIKSTGYPNPAAKGAFPRILGPLVRDRKLFSLEQAVNRATLASAQRFGITDRGMIAQGKAADLVIFDPNTISDVPPGHGRPAGRPAGIVHVFINGAHVVREGTYNSTARHGRVLRI</sequence>
<feature type="domain" description="Amidohydrolase 3" evidence="1">
    <location>
        <begin position="46"/>
        <end position="195"/>
    </location>
</feature>
<dbReference type="EC" id="3.5.1.82" evidence="2"/>
<reference evidence="2" key="1">
    <citation type="submission" date="2019-03" db="EMBL/GenBank/DDBJ databases">
        <authorList>
            <person name="Hao L."/>
        </authorList>
    </citation>
    <scope>NUCLEOTIDE SEQUENCE</scope>
</reference>
<name>A0A485LXC9_9ZZZZ</name>
<dbReference type="GO" id="GO:0047421">
    <property type="term" value="F:N-acyl-D-glutamate deacylase activity"/>
    <property type="evidence" value="ECO:0007669"/>
    <property type="project" value="UniProtKB-EC"/>
</dbReference>